<keyword evidence="2" id="KW-0732">Signal</keyword>
<accession>A0ABU2J6K5</accession>
<evidence type="ECO:0000256" key="2">
    <source>
        <dbReference type="SAM" id="SignalP"/>
    </source>
</evidence>
<evidence type="ECO:0000256" key="1">
    <source>
        <dbReference type="SAM" id="MobiDB-lite"/>
    </source>
</evidence>
<evidence type="ECO:0000313" key="5">
    <source>
        <dbReference type="Proteomes" id="UP001183176"/>
    </source>
</evidence>
<gene>
    <name evidence="4" type="ORF">RM423_03100</name>
</gene>
<dbReference type="PROSITE" id="PS51257">
    <property type="entry name" value="PROKAR_LIPOPROTEIN"/>
    <property type="match status" value="1"/>
</dbReference>
<dbReference type="InterPro" id="IPR059026">
    <property type="entry name" value="LpqB_N"/>
</dbReference>
<dbReference type="EMBL" id="JAVREH010000003">
    <property type="protein sequence ID" value="MDT0260376.1"/>
    <property type="molecule type" value="Genomic_DNA"/>
</dbReference>
<evidence type="ECO:0000313" key="4">
    <source>
        <dbReference type="EMBL" id="MDT0260376.1"/>
    </source>
</evidence>
<sequence length="578" mass="59990">MSSRLRLGALASALLVLTACTGVPRQSAPQVVRTVDRGGNAQSAEPNISPNADAGPRDIVSDFITAGVAADAGHSTSRQFLTNAAARKWQDNTVTVVDETTVGVPSMVGSGARVEVIGHRVGQLDANGVFSPTLKGTGVGDQETFSFGLRQLSGQWRIDQLQPGVLISQRQFQDNYLPRKLYFFDSGETTLVPDLRYSALDGQALATWLLDQLLVGPRPELAQSVLNEVPDQVGRPSVQLGDPIVVEMPGTAQLDAAGKNGLAAQLAYTLGQVAFAGGRLRLTDAGRTVGIPDAGGPIFSSVDFTFGGPDSAPPGVTPYFLRNGAVISGLDDKPVTGPLGQPVRKFSSVALRRGNSGGLDVAGVSANTLRVGNVAKLADVRLPTGALSRPEWRPHADEVWVGVGMSGAIYRVGPGTAARAVSITSPVGGLSPGQVLALRFSSDGVRLAAVLRAANGTKTAWIGSVVTSGDDVRIDSFEPLTPARLSVTDVAWVDPTKLLIVAQAPGDETRVWQVQSDGSYLGPLSNVGLPGVPTSIAASSQQSPLVSASDSIWTQRGSGWTSFPGATPTAGVNPVYAP</sequence>
<feature type="region of interest" description="Disordered" evidence="1">
    <location>
        <begin position="559"/>
        <end position="578"/>
    </location>
</feature>
<protein>
    <submittedName>
        <fullName evidence="4">LpqB family beta-propeller domain-containing protein</fullName>
    </submittedName>
</protein>
<dbReference type="SUPFAM" id="SSF82171">
    <property type="entry name" value="DPP6 N-terminal domain-like"/>
    <property type="match status" value="1"/>
</dbReference>
<name>A0ABU2J6K5_9ACTN</name>
<evidence type="ECO:0000259" key="3">
    <source>
        <dbReference type="Pfam" id="PF25976"/>
    </source>
</evidence>
<feature type="domain" description="Lipoprotein LpqB N-terminal" evidence="3">
    <location>
        <begin position="50"/>
        <end position="173"/>
    </location>
</feature>
<dbReference type="Pfam" id="PF25976">
    <property type="entry name" value="LpqB_N"/>
    <property type="match status" value="1"/>
</dbReference>
<feature type="chain" id="PRO_5046943684" evidence="2">
    <location>
        <begin position="22"/>
        <end position="578"/>
    </location>
</feature>
<dbReference type="Proteomes" id="UP001183176">
    <property type="component" value="Unassembled WGS sequence"/>
</dbReference>
<feature type="signal peptide" evidence="2">
    <location>
        <begin position="1"/>
        <end position="21"/>
    </location>
</feature>
<proteinExistence type="predicted"/>
<dbReference type="RefSeq" id="WP_311421531.1">
    <property type="nucleotide sequence ID" value="NZ_JAVREH010000003.1"/>
</dbReference>
<keyword evidence="5" id="KW-1185">Reference proteome</keyword>
<organism evidence="4 5">
    <name type="scientific">Jatrophihabitans lederbergiae</name>
    <dbReference type="NCBI Taxonomy" id="3075547"/>
    <lineage>
        <taxon>Bacteria</taxon>
        <taxon>Bacillati</taxon>
        <taxon>Actinomycetota</taxon>
        <taxon>Actinomycetes</taxon>
        <taxon>Jatrophihabitantales</taxon>
        <taxon>Jatrophihabitantaceae</taxon>
        <taxon>Jatrophihabitans</taxon>
    </lineage>
</organism>
<comment type="caution">
    <text evidence="4">The sequence shown here is derived from an EMBL/GenBank/DDBJ whole genome shotgun (WGS) entry which is preliminary data.</text>
</comment>
<reference evidence="5" key="1">
    <citation type="submission" date="2023-07" db="EMBL/GenBank/DDBJ databases">
        <title>30 novel species of actinomycetes from the DSMZ collection.</title>
        <authorList>
            <person name="Nouioui I."/>
        </authorList>
    </citation>
    <scope>NUCLEOTIDE SEQUENCE [LARGE SCALE GENOMIC DNA]</scope>
    <source>
        <strain evidence="5">DSM 44399</strain>
    </source>
</reference>